<dbReference type="InterPro" id="IPR054438">
    <property type="entry name" value="Struct_cement_gp24/gp6"/>
</dbReference>
<dbReference type="Pfam" id="PF22758">
    <property type="entry name" value="Phage_cement"/>
    <property type="match status" value="1"/>
</dbReference>
<organism evidence="2 3">
    <name type="scientific">Xanthomonas prunicola</name>
    <dbReference type="NCBI Taxonomy" id="2053930"/>
    <lineage>
        <taxon>Bacteria</taxon>
        <taxon>Pseudomonadati</taxon>
        <taxon>Pseudomonadota</taxon>
        <taxon>Gammaproteobacteria</taxon>
        <taxon>Lysobacterales</taxon>
        <taxon>Lysobacteraceae</taxon>
        <taxon>Xanthomonas</taxon>
    </lineage>
</organism>
<dbReference type="RefSeq" id="WP_260807853.1">
    <property type="nucleotide sequence ID" value="NZ_CP096142.1"/>
</dbReference>
<sequence length="156" mass="16177">MPMLQTTWAEKPLPGTAGRRANSEEWNTITRVAQVAGIGFGHPVQRGTADDQANKFTTGKFLGITEQDVTVVDGPVDAAQEYPLGANLPICDMGTIWAKASGACTAGGLVYWDAAAKGYSNTASGTLIPGAEFDSTAAANGVVKIRLRRTPAAPAA</sequence>
<protein>
    <submittedName>
        <fullName evidence="2">DUF2190 family protein</fullName>
    </submittedName>
</protein>
<evidence type="ECO:0000313" key="3">
    <source>
        <dbReference type="Proteomes" id="UP001058381"/>
    </source>
</evidence>
<dbReference type="GeneID" id="75150276"/>
<reference evidence="2" key="1">
    <citation type="submission" date="2022-04" db="EMBL/GenBank/DDBJ databases">
        <title>Xanthomonas prunicola pv. tritici, a pathogen causing a previously unreported foliar disease of wheat.</title>
        <authorList>
            <person name="Clavijo F."/>
            <person name="Curland R.D."/>
            <person name="Dill-Macky R."/>
            <person name="Pereyra S."/>
            <person name="Roman-Reyna V."/>
            <person name="Siri M.I."/>
        </authorList>
    </citation>
    <scope>NUCLEOTIDE SEQUENCE</scope>
    <source>
        <strain evidence="2">CIX249</strain>
    </source>
</reference>
<dbReference type="AlphaFoldDB" id="A0A9Q9J4K4"/>
<evidence type="ECO:0000256" key="1">
    <source>
        <dbReference type="SAM" id="MobiDB-lite"/>
    </source>
</evidence>
<feature type="region of interest" description="Disordered" evidence="1">
    <location>
        <begin position="1"/>
        <end position="22"/>
    </location>
</feature>
<proteinExistence type="predicted"/>
<gene>
    <name evidence="2" type="ORF">M0D43_02955</name>
</gene>
<name>A0A9Q9J4K4_9XANT</name>
<dbReference type="Proteomes" id="UP001058381">
    <property type="component" value="Chromosome"/>
</dbReference>
<dbReference type="EMBL" id="CP096142">
    <property type="protein sequence ID" value="UXA66018.1"/>
    <property type="molecule type" value="Genomic_DNA"/>
</dbReference>
<accession>A0A9Q9J4K4</accession>
<evidence type="ECO:0000313" key="2">
    <source>
        <dbReference type="EMBL" id="UXA66018.1"/>
    </source>
</evidence>